<evidence type="ECO:0000313" key="2">
    <source>
        <dbReference type="EMBL" id="AUZ45021.1"/>
    </source>
</evidence>
<gene>
    <name evidence="2" type="ORF">BOP93_05285</name>
</gene>
<evidence type="ECO:0000313" key="3">
    <source>
        <dbReference type="Proteomes" id="UP000239888"/>
    </source>
</evidence>
<dbReference type="Proteomes" id="UP000239888">
    <property type="component" value="Chromosome"/>
</dbReference>
<organism evidence="2 3">
    <name type="scientific">Pseudomonas orientalis</name>
    <dbReference type="NCBI Taxonomy" id="76758"/>
    <lineage>
        <taxon>Bacteria</taxon>
        <taxon>Pseudomonadati</taxon>
        <taxon>Pseudomonadota</taxon>
        <taxon>Gammaproteobacteria</taxon>
        <taxon>Pseudomonadales</taxon>
        <taxon>Pseudomonadaceae</taxon>
        <taxon>Pseudomonas</taxon>
    </lineage>
</organism>
<evidence type="ECO:0000256" key="1">
    <source>
        <dbReference type="SAM" id="MobiDB-lite"/>
    </source>
</evidence>
<feature type="region of interest" description="Disordered" evidence="1">
    <location>
        <begin position="1"/>
        <end position="27"/>
    </location>
</feature>
<accession>A0A2L0RSQ8</accession>
<dbReference type="KEGG" id="poi:BOP93_05285"/>
<dbReference type="EMBL" id="CP018049">
    <property type="protein sequence ID" value="AUZ45021.1"/>
    <property type="molecule type" value="Genomic_DNA"/>
</dbReference>
<name>A0A2L0RSQ8_9PSED</name>
<proteinExistence type="predicted"/>
<sequence>MTDLTTNDGPSPITQTTLDQGKAQRQSSDRQMLQTLIEHLKIRSNAPATLLVIAPHCSLDCWLQLFREALNRPQLLVWAQRRSMRLTGMTLRNGALYAKNATTPSVTLSDDSGWRRFTPPILHIAHIIDPDAIGLPCLPPKDQNPPLQLSARQVLRFYGYPQPQNRIQREMVIEEMSRLYSFCGTAGSPSLTTAFEQSNQDLRALAEQLMASIIAANLDETAFSPHMLDRARLQLTSQSFCAKTLQSAATLLKGIIEHPGFEALDQTRDLLPDEYDFDPRVQTIRGVKADGMPVNIGRELLAPLSAGEPLESLMVVARRLDLNIHVDTKISQAQLLRLHGLELPGTREAAWDLVARLRRSAPLPIPPSGDLANADVALMDHRQRLAIAHDRDTLAVAVSNMLVNKTPSPAQAAPRVMLTDTPLPHPALTPSTPQKQTDLKKGLQRYKLDMPIKQKALQKTLHRLETTQPVSTRLGNYWAALGMPQPDTLTLSAEQRAKVIRVTRDFLPRPNKGLIDLLAADLLADHTLPAEAEELLHKLLARPAVQRLADLLISAVQWYGHAADETTNQASRDALILAALILNLDPHAGETRYRVAGLNLNHSDYWGRCYSPLRTIIELHLIDSGVATSATTALAAHLLLAGIAPEFLVQEIPDSLYFMSSHAWMLFKHGVMLAEALACGSSRHLTFNDVMTLAMQEPATRRQQEWRTHYATGSLIDWAVAQGELQAAPADHAYSVDEIDVVKKKLDTRIEALRKASTLFATPLTTRRSLARKDLEKVFPKNRFLTRKCLHWKASPTQVPPPLLLPGLNPQSLVELHMSGHLQPFAAQWHSTHPGIDLANMKEHFAKLADINMLFQTVCETRVKALKQAYTCVIQYLLSQLPLADRLKLQKGDVQLLVMRQPAKKPPHLEALSERMARTGRLGFILSCKVNGNVHYYELFPLLNLVCKNDRIPSGLVLGGVSITVTTGNPRSIQPTTVLYLGSRLPIDEQAYLTGRPPRPDQHSTVVLDQLWHFEVAPTLDSPLTFDSPRCRSLANTIVEQHFFLDIDALLVQAREATTLEKRTQNAENLFKVLLGFIPFWSCAHDLASGEINRQVEGAWGCAFDAIGLFLPTKGLLVGGVNRLRNTAPAYVKLLQVAKLSARYLNDTLNPLDLAPSLVRLTGHGLIRLNQSGQQALNTALRNARQRSMPGTATPYTRLIDRADAGPATVTHTDGLTDLLVIKRPLAWHAFDNFSARPYGPQIQNLRLANAIAVTPVSTADGYKALVAQPLFETPPLIMQRANATDLLDQERVWRLSHNAPSHLDELNSPAFFNLTDELDSVCTPGRQKRSPIPLICFTKKLYPHQRSIQKRRVQALEHIRLIPAPLQLVGKRKLVINRCVHEVSPHGIGFRLTPLPAHPPLQYRPQTHGTFINEPEFGLPNAQLDIQLSTQSSVVKLKGIVDGIDDNRTLRALIVDLSPPSVTVGKHLVVEADVGVFYKTTTVAPGSGDLQFDLLNYSRGGDESALINAYGDLKNQYLHSGGFIVDQPLVTLPTLETLYRQLLQRGFSAEKVALIRTRTNALKKLKQREFLLNTSSEGRRLNINVVAEPITLDTWAPNPITRPGTDQINRYLAEQAYASTHARVETTGIGSANIKGVTRSEALRAQIAEPVVMWEYSKIGHPNYTEVILKTGAGNCDQLAHVAREQIRSNGGTAQLWGTIPPAHAFVLVGTPPAGLHQTADFSQAQWADLWICDPWSSIVCPANKYISKLIATMEAWNTNKVSVLFNDGVQYRWGPANDAAWLNLLNTSIKYALT</sequence>
<reference evidence="2 3" key="1">
    <citation type="journal article" date="2018" name="Front. Microbiol.">
        <title>Pseudomonas orientalis F9: A Potent Antagonist against Phytopathogens with Phytotoxic Effect in the Apple Flower.</title>
        <authorList>
            <person name="Zengerer V."/>
            <person name="Schmid M."/>
            <person name="Bieri M."/>
            <person name="Muller D.C."/>
            <person name="Remus-Emsermann M.N.P."/>
            <person name="Ahrens C.H."/>
            <person name="Pelludat C."/>
        </authorList>
    </citation>
    <scope>NUCLEOTIDE SEQUENCE [LARGE SCALE GENOMIC DNA]</scope>
    <source>
        <strain evidence="2 3">F9</strain>
    </source>
</reference>
<protein>
    <submittedName>
        <fullName evidence="2">Uncharacterized protein</fullName>
    </submittedName>
</protein>